<dbReference type="Proteomes" id="UP000233425">
    <property type="component" value="Unassembled WGS sequence"/>
</dbReference>
<dbReference type="AlphaFoldDB" id="A0A2N0UQW0"/>
<protein>
    <submittedName>
        <fullName evidence="3">LPS biosynthesis protein</fullName>
    </submittedName>
</protein>
<evidence type="ECO:0000313" key="4">
    <source>
        <dbReference type="Proteomes" id="UP000233425"/>
    </source>
</evidence>
<accession>A0A2N0UQW0</accession>
<proteinExistence type="predicted"/>
<dbReference type="InterPro" id="IPR001509">
    <property type="entry name" value="Epimerase_deHydtase"/>
</dbReference>
<keyword evidence="4" id="KW-1185">Reference proteome</keyword>
<organism evidence="3 4">
    <name type="scientific">Ruminococcus bromii</name>
    <dbReference type="NCBI Taxonomy" id="40518"/>
    <lineage>
        <taxon>Bacteria</taxon>
        <taxon>Bacillati</taxon>
        <taxon>Bacillota</taxon>
        <taxon>Clostridia</taxon>
        <taxon>Eubacteriales</taxon>
        <taxon>Oscillospiraceae</taxon>
        <taxon>Ruminococcus</taxon>
    </lineage>
</organism>
<dbReference type="GO" id="GO:0009100">
    <property type="term" value="P:glycoprotein metabolic process"/>
    <property type="evidence" value="ECO:0007669"/>
    <property type="project" value="UniProtKB-ARBA"/>
</dbReference>
<dbReference type="PANTHER" id="PTHR43404:SF2">
    <property type="entry name" value="LIPOPOLYSACCHARIDE CHOLINEPHOSPHOTRANSFERASE LICD"/>
    <property type="match status" value="1"/>
</dbReference>
<dbReference type="SUPFAM" id="SSF51735">
    <property type="entry name" value="NAD(P)-binding Rossmann-fold domains"/>
    <property type="match status" value="1"/>
</dbReference>
<dbReference type="InterPro" id="IPR052942">
    <property type="entry name" value="LPS_cholinephosphotransferase"/>
</dbReference>
<evidence type="ECO:0000259" key="1">
    <source>
        <dbReference type="Pfam" id="PF01370"/>
    </source>
</evidence>
<comment type="caution">
    <text evidence="3">The sequence shown here is derived from an EMBL/GenBank/DDBJ whole genome shotgun (WGS) entry which is preliminary data.</text>
</comment>
<name>A0A2N0UQW0_9FIRM</name>
<dbReference type="PANTHER" id="PTHR43404">
    <property type="entry name" value="LIPOPOLYSACCHARIDE CHOLINEPHOSPHOTRANSFERASE LICD"/>
    <property type="match status" value="1"/>
</dbReference>
<dbReference type="Pfam" id="PF04991">
    <property type="entry name" value="LicD"/>
    <property type="match status" value="1"/>
</dbReference>
<dbReference type="RefSeq" id="WP_101029207.1">
    <property type="nucleotide sequence ID" value="NZ_CABMMZ010000056.1"/>
</dbReference>
<dbReference type="EMBL" id="NNSR01000056">
    <property type="protein sequence ID" value="PKD29383.1"/>
    <property type="molecule type" value="Genomic_DNA"/>
</dbReference>
<dbReference type="InterPro" id="IPR007074">
    <property type="entry name" value="LicD/FKTN/FKRP_NTP_transf"/>
</dbReference>
<feature type="domain" description="LicD/FKTN/FKRP nucleotidyltransferase" evidence="2">
    <location>
        <begin position="365"/>
        <end position="588"/>
    </location>
</feature>
<sequence length="625" mass="70924">MRIKDFLNEFEADRAALPGVEKETLAKLRNKTIVISGGELARCLCYAFLYNNEAKRLEIKVILLGKSRNAMASYHSELLLRDDFDFVDYNSASEISSADYVITTGICGEHTDNNPQIMIDGIAEINACAKIAKATGARVVVVNDSRIYGKAKPHRVYSENEYAELDTTSPSSLAGQLMRTRETTLHSVLKNSESTVTTLRTGIILGASSNFTSVLDPVFDDIANRRDTVVPATRDRCTFVYINDILKAIVFAMTNLEENAVYNVGGKNCNASLIMIAAVLNDIYGSRCTIESGDFTELDGCAINSNKISVNECTPDIDLETMLKICIMDKMKSEKVLRIPHSHERRLDSIHEIQLAFLLETDKICRKHNIKYFLGGGTLLGAIRHKGFIPWDDDADIMMLREDFDRFCEIAPKELPSNMTFQSYHTDKACFYEFAKVRLDDTFFATDFAKDHHAMHNGIAFDIFCHDKTANSAIGRKIHMAVTLFTRALVFNKWNNRKAENGSRIQSIVTNFCKKIFPLRFSMWLEVRTLKFFKNKKNAKYLYDGMGRNIYNGAFPKEYLDDVAYADFESYKFPVPKEYDKYLTFLYGDYMELAPLSTRMGCHEIALCDIGKYDGFKIRKPDSEK</sequence>
<evidence type="ECO:0000313" key="3">
    <source>
        <dbReference type="EMBL" id="PKD29383.1"/>
    </source>
</evidence>
<reference evidence="3" key="1">
    <citation type="journal article" date="2018" name="Environ. Microbiol.">
        <title>Sporulation capability and amylosome conservation among diverse human colonic and rumen isolates of the keystone starch-degrader Ruminococcus bromii.</title>
        <authorList>
            <person name="Mukhopadhya I."/>
            <person name="Morais S."/>
            <person name="Laverde-Gomez J."/>
            <person name="Sheridan P.O."/>
            <person name="Walker A.W."/>
            <person name="Kelly W."/>
            <person name="Klieve A.V."/>
            <person name="Ouwerkerk D."/>
            <person name="Duncan S.H."/>
            <person name="Louis P."/>
            <person name="Koropatkin N."/>
            <person name="Cockburn D."/>
            <person name="Kibler R."/>
            <person name="Cooper P.J."/>
            <person name="Sandoval C."/>
            <person name="Crost E."/>
            <person name="Juge N."/>
            <person name="Bayer E.A."/>
            <person name="Flint H.J."/>
        </authorList>
    </citation>
    <scope>NUCLEOTIDE SEQUENCE [LARGE SCALE GENOMIC DNA]</scope>
    <source>
        <strain evidence="3">ATCC 27255</strain>
    </source>
</reference>
<dbReference type="InterPro" id="IPR036291">
    <property type="entry name" value="NAD(P)-bd_dom_sf"/>
</dbReference>
<evidence type="ECO:0000259" key="2">
    <source>
        <dbReference type="Pfam" id="PF04991"/>
    </source>
</evidence>
<gene>
    <name evidence="3" type="ORF">RBATCC27255_01210</name>
</gene>
<dbReference type="Gene3D" id="3.40.50.720">
    <property type="entry name" value="NAD(P)-binding Rossmann-like Domain"/>
    <property type="match status" value="1"/>
</dbReference>
<dbReference type="Pfam" id="PF01370">
    <property type="entry name" value="Epimerase"/>
    <property type="match status" value="1"/>
</dbReference>
<feature type="domain" description="NAD-dependent epimerase/dehydratase" evidence="1">
    <location>
        <begin position="59"/>
        <end position="265"/>
    </location>
</feature>